<dbReference type="Proteomes" id="UP000631114">
    <property type="component" value="Unassembled WGS sequence"/>
</dbReference>
<dbReference type="SUPFAM" id="SSF117281">
    <property type="entry name" value="Kelch motif"/>
    <property type="match status" value="1"/>
</dbReference>
<gene>
    <name evidence="1" type="ORF">IFM89_029058</name>
</gene>
<name>A0A835M4N5_9MAGN</name>
<evidence type="ECO:0000313" key="2">
    <source>
        <dbReference type="Proteomes" id="UP000631114"/>
    </source>
</evidence>
<sequence length="210" mass="23662">CNDKSSSQQCPLVWQKESTHLLANRGFRPSIKCMRLSARSAVANGDKILLTTERWSSSLSRQLSLFSFDMISNSWSRISTKKIYGEGVVLDDIFFSYSLGRVNAFDMVKKKWLEVQGLDIASTSMRSPDGDPYHAHLVDIGNKLLSVVWSDFKGIGRYEVGSNQDCVRCLTFLITRDENSECRSYLRADVLAQSAYDLSSWGDLSKCFAL</sequence>
<proteinExistence type="predicted"/>
<organism evidence="1 2">
    <name type="scientific">Coptis chinensis</name>
    <dbReference type="NCBI Taxonomy" id="261450"/>
    <lineage>
        <taxon>Eukaryota</taxon>
        <taxon>Viridiplantae</taxon>
        <taxon>Streptophyta</taxon>
        <taxon>Embryophyta</taxon>
        <taxon>Tracheophyta</taxon>
        <taxon>Spermatophyta</taxon>
        <taxon>Magnoliopsida</taxon>
        <taxon>Ranunculales</taxon>
        <taxon>Ranunculaceae</taxon>
        <taxon>Coptidoideae</taxon>
        <taxon>Coptis</taxon>
    </lineage>
</organism>
<dbReference type="EMBL" id="JADFTS010000003">
    <property type="protein sequence ID" value="KAF9616282.1"/>
    <property type="molecule type" value="Genomic_DNA"/>
</dbReference>
<protein>
    <recommendedName>
        <fullName evidence="3">F-box/kelch-repeat protein</fullName>
    </recommendedName>
</protein>
<dbReference type="InterPro" id="IPR015915">
    <property type="entry name" value="Kelch-typ_b-propeller"/>
</dbReference>
<evidence type="ECO:0008006" key="3">
    <source>
        <dbReference type="Google" id="ProtNLM"/>
    </source>
</evidence>
<reference evidence="1 2" key="1">
    <citation type="submission" date="2020-10" db="EMBL/GenBank/DDBJ databases">
        <title>The Coptis chinensis genome and diversification of protoberbering-type alkaloids.</title>
        <authorList>
            <person name="Wang B."/>
            <person name="Shu S."/>
            <person name="Song C."/>
            <person name="Liu Y."/>
        </authorList>
    </citation>
    <scope>NUCLEOTIDE SEQUENCE [LARGE SCALE GENOMIC DNA]</scope>
    <source>
        <strain evidence="1">HL-2020</strain>
        <tissue evidence="1">Leaf</tissue>
    </source>
</reference>
<keyword evidence="2" id="KW-1185">Reference proteome</keyword>
<feature type="non-terminal residue" evidence="1">
    <location>
        <position position="1"/>
    </location>
</feature>
<evidence type="ECO:0000313" key="1">
    <source>
        <dbReference type="EMBL" id="KAF9616282.1"/>
    </source>
</evidence>
<dbReference type="AlphaFoldDB" id="A0A835M4N5"/>
<accession>A0A835M4N5</accession>
<comment type="caution">
    <text evidence="1">The sequence shown here is derived from an EMBL/GenBank/DDBJ whole genome shotgun (WGS) entry which is preliminary data.</text>
</comment>